<dbReference type="Proteomes" id="UP000186108">
    <property type="component" value="Chromosome"/>
</dbReference>
<sequence length="547" mass="56205">MTTASVTGPRDAAGVRAGLTADFAGTLHLLRLCLRRDRVVLPLWTVIIGVLMPITYAGSIESVYPTPTDLAKFAAATAASPAQIAMYGPIFNPSPGAVAIWKAGALYTVIAVAVILTVIRHTRAEEESGRAELIDSTAVGRYSGLTAAIVVAAGASIVTGTAFAVVLRMFDLPPAGSIGYGAALAASGLVFTGVAAVAAQLTTSARTARGVALGALGVFFALRAVGDAGSGTLSWWSPQGWSLQLRPFAEERWWVLLLHVAATAASTAAAYVLLRRRDVGGGLIAERPGGETAGPALAGPVGLAWRMHRGTLLAWTVALLLYGLLFGSAAHGLGNQLGDSRTINDFLARLGGNATVEDVFVAFALTMLGIAASAYAISAALRLHYEEAAQRGEPVIAGAVGRVRWALSHLLFAVLGPAVAIVVAGVAVGVTYGASVGDISDKLPATVAGALVQLPAIWIAAGVAVALFGLLPRLAPAAWAVYVAFILIFTVGSLAGLPAWVLDLEPFGHLPKLPGGAFDPAPIVWESVIAAALVTVGLIGFRRRDLR</sequence>
<feature type="transmembrane region" description="Helical" evidence="1">
    <location>
        <begin position="211"/>
        <end position="233"/>
    </location>
</feature>
<evidence type="ECO:0000313" key="3">
    <source>
        <dbReference type="Proteomes" id="UP000186108"/>
    </source>
</evidence>
<dbReference type="AlphaFoldDB" id="A0A1B1K6Q4"/>
<reference evidence="2 3" key="1">
    <citation type="submission" date="2014-07" db="EMBL/GenBank/DDBJ databases">
        <authorList>
            <person name="Zhang J.E."/>
            <person name="Yang H."/>
            <person name="Guo J."/>
            <person name="Deng Z."/>
            <person name="Luo H."/>
            <person name="Luo M."/>
            <person name="Zhao B."/>
        </authorList>
    </citation>
    <scope>NUCLEOTIDE SEQUENCE [LARGE SCALE GENOMIC DNA]</scope>
    <source>
        <strain evidence="2 3">1CP</strain>
    </source>
</reference>
<feature type="transmembrane region" description="Helical" evidence="1">
    <location>
        <begin position="253"/>
        <end position="274"/>
    </location>
</feature>
<accession>A0A1B1K6Q4</accession>
<keyword evidence="1" id="KW-1133">Transmembrane helix</keyword>
<feature type="transmembrane region" description="Helical" evidence="1">
    <location>
        <begin position="178"/>
        <end position="199"/>
    </location>
</feature>
<proteinExistence type="predicted"/>
<feature type="transmembrane region" description="Helical" evidence="1">
    <location>
        <begin position="39"/>
        <end position="58"/>
    </location>
</feature>
<feature type="transmembrane region" description="Helical" evidence="1">
    <location>
        <begin position="522"/>
        <end position="541"/>
    </location>
</feature>
<name>A0A1B1K6Q4_RHOOP</name>
<organism evidence="2 3">
    <name type="scientific">Rhodococcus opacus</name>
    <name type="common">Nocardia opaca</name>
    <dbReference type="NCBI Taxonomy" id="37919"/>
    <lineage>
        <taxon>Bacteria</taxon>
        <taxon>Bacillati</taxon>
        <taxon>Actinomycetota</taxon>
        <taxon>Actinomycetes</taxon>
        <taxon>Mycobacteriales</taxon>
        <taxon>Nocardiaceae</taxon>
        <taxon>Rhodococcus</taxon>
    </lineage>
</organism>
<evidence type="ECO:0000313" key="2">
    <source>
        <dbReference type="EMBL" id="ANS28314.1"/>
    </source>
</evidence>
<keyword evidence="1" id="KW-0472">Membrane</keyword>
<dbReference type="RefSeq" id="WP_065491142.1">
    <property type="nucleotide sequence ID" value="NZ_CP009111.1"/>
</dbReference>
<feature type="transmembrane region" description="Helical" evidence="1">
    <location>
        <begin position="312"/>
        <end position="333"/>
    </location>
</feature>
<dbReference type="EMBL" id="CP009111">
    <property type="protein sequence ID" value="ANS28314.1"/>
    <property type="molecule type" value="Genomic_DNA"/>
</dbReference>
<feature type="transmembrane region" description="Helical" evidence="1">
    <location>
        <begin position="99"/>
        <end position="119"/>
    </location>
</feature>
<evidence type="ECO:0000256" key="1">
    <source>
        <dbReference type="SAM" id="Phobius"/>
    </source>
</evidence>
<feature type="transmembrane region" description="Helical" evidence="1">
    <location>
        <begin position="452"/>
        <end position="471"/>
    </location>
</feature>
<dbReference type="PATRIC" id="fig|37919.13.peg.3770"/>
<gene>
    <name evidence="2" type="ORF">R1CP_18150</name>
</gene>
<feature type="transmembrane region" description="Helical" evidence="1">
    <location>
        <begin position="359"/>
        <end position="381"/>
    </location>
</feature>
<feature type="transmembrane region" description="Helical" evidence="1">
    <location>
        <begin position="410"/>
        <end position="432"/>
    </location>
</feature>
<protein>
    <submittedName>
        <fullName evidence="2">Anibiotic ABC transporter efflux pump</fullName>
    </submittedName>
</protein>
<feature type="transmembrane region" description="Helical" evidence="1">
    <location>
        <begin position="139"/>
        <end position="166"/>
    </location>
</feature>
<keyword evidence="1" id="KW-0812">Transmembrane</keyword>
<feature type="transmembrane region" description="Helical" evidence="1">
    <location>
        <begin position="478"/>
        <end position="502"/>
    </location>
</feature>